<evidence type="ECO:0000256" key="1">
    <source>
        <dbReference type="SAM" id="SignalP"/>
    </source>
</evidence>
<dbReference type="PANTHER" id="PTHR39335:SF1">
    <property type="entry name" value="BLL4220 PROTEIN"/>
    <property type="match status" value="1"/>
</dbReference>
<dbReference type="Pfam" id="PF03640">
    <property type="entry name" value="Lipoprotein_15"/>
    <property type="match status" value="2"/>
</dbReference>
<reference evidence="3" key="1">
    <citation type="submission" date="2017-06" db="EMBL/GenBank/DDBJ databases">
        <authorList>
            <person name="Varghese N."/>
            <person name="Submissions S."/>
        </authorList>
    </citation>
    <scope>NUCLEOTIDE SEQUENCE [LARGE SCALE GENOMIC DNA]</scope>
    <source>
        <strain evidence="3">DSM 137</strain>
    </source>
</reference>
<keyword evidence="3" id="KW-1185">Reference proteome</keyword>
<feature type="chain" id="PRO_5012600679" evidence="1">
    <location>
        <begin position="20"/>
        <end position="124"/>
    </location>
</feature>
<dbReference type="InterPro" id="IPR014558">
    <property type="entry name" value="UCP029720"/>
</dbReference>
<dbReference type="RefSeq" id="WP_088519630.1">
    <property type="nucleotide sequence ID" value="NZ_FYDG01000002.1"/>
</dbReference>
<evidence type="ECO:0000313" key="3">
    <source>
        <dbReference type="Proteomes" id="UP000198418"/>
    </source>
</evidence>
<accession>A0A212QYX4</accession>
<sequence>MLKKTLAIALICVAAPAFADPVGMGKTAKGDTLVDPKGMTLYTFDKDTDGKSACTGVCATNWLPLTAAADAKPTGSWTVIDRGDASQNKQWAYKGKPLYTWSKDTVPGDIGGDGFNGAWHVAQP</sequence>
<dbReference type="OrthoDB" id="9800666at2"/>
<gene>
    <name evidence="2" type="ORF">SAMN06265338_10285</name>
</gene>
<dbReference type="Proteomes" id="UP000198418">
    <property type="component" value="Unassembled WGS sequence"/>
</dbReference>
<proteinExistence type="predicted"/>
<feature type="signal peptide" evidence="1">
    <location>
        <begin position="1"/>
        <end position="19"/>
    </location>
</feature>
<dbReference type="PANTHER" id="PTHR39335">
    <property type="entry name" value="BLL4220 PROTEIN"/>
    <property type="match status" value="1"/>
</dbReference>
<dbReference type="AlphaFoldDB" id="A0A212QYX4"/>
<dbReference type="GO" id="GO:0043448">
    <property type="term" value="P:alkane catabolic process"/>
    <property type="evidence" value="ECO:0007669"/>
    <property type="project" value="TreeGrafter"/>
</dbReference>
<keyword evidence="2" id="KW-0449">Lipoprotein</keyword>
<organism evidence="2 3">
    <name type="scientific">Rhodoblastus acidophilus</name>
    <name type="common">Rhodopseudomonas acidophila</name>
    <dbReference type="NCBI Taxonomy" id="1074"/>
    <lineage>
        <taxon>Bacteria</taxon>
        <taxon>Pseudomonadati</taxon>
        <taxon>Pseudomonadota</taxon>
        <taxon>Alphaproteobacteria</taxon>
        <taxon>Hyphomicrobiales</taxon>
        <taxon>Rhodoblastaceae</taxon>
        <taxon>Rhodoblastus</taxon>
    </lineage>
</organism>
<keyword evidence="1" id="KW-0732">Signal</keyword>
<dbReference type="PIRSF" id="PIRSF029720">
    <property type="entry name" value="UCP029720"/>
    <property type="match status" value="1"/>
</dbReference>
<evidence type="ECO:0000313" key="2">
    <source>
        <dbReference type="EMBL" id="SNB64743.1"/>
    </source>
</evidence>
<dbReference type="EMBL" id="FYDG01000002">
    <property type="protein sequence ID" value="SNB64743.1"/>
    <property type="molecule type" value="Genomic_DNA"/>
</dbReference>
<protein>
    <submittedName>
        <fullName evidence="2">Predicted lipoprotein with conserved Yx(FWY)xxD motif</fullName>
    </submittedName>
</protein>
<name>A0A212QYX4_RHOAC</name>
<dbReference type="InterPro" id="IPR005297">
    <property type="entry name" value="Lipoprotein_repeat"/>
</dbReference>